<feature type="transmembrane region" description="Helical" evidence="2">
    <location>
        <begin position="306"/>
        <end position="324"/>
    </location>
</feature>
<organism evidence="4 5">
    <name type="scientific">Cercophora scortea</name>
    <dbReference type="NCBI Taxonomy" id="314031"/>
    <lineage>
        <taxon>Eukaryota</taxon>
        <taxon>Fungi</taxon>
        <taxon>Dikarya</taxon>
        <taxon>Ascomycota</taxon>
        <taxon>Pezizomycotina</taxon>
        <taxon>Sordariomycetes</taxon>
        <taxon>Sordariomycetidae</taxon>
        <taxon>Sordariales</taxon>
        <taxon>Lasiosphaeriaceae</taxon>
        <taxon>Cercophora</taxon>
    </lineage>
</organism>
<keyword evidence="2" id="KW-1133">Transmembrane helix</keyword>
<feature type="compositionally biased region" description="Low complexity" evidence="1">
    <location>
        <begin position="372"/>
        <end position="397"/>
    </location>
</feature>
<dbReference type="EMBL" id="JAUEPO010000001">
    <property type="protein sequence ID" value="KAK3335568.1"/>
    <property type="molecule type" value="Genomic_DNA"/>
</dbReference>
<evidence type="ECO:0000256" key="2">
    <source>
        <dbReference type="SAM" id="Phobius"/>
    </source>
</evidence>
<feature type="compositionally biased region" description="Low complexity" evidence="1">
    <location>
        <begin position="346"/>
        <end position="359"/>
    </location>
</feature>
<evidence type="ECO:0000313" key="5">
    <source>
        <dbReference type="Proteomes" id="UP001286456"/>
    </source>
</evidence>
<comment type="caution">
    <text evidence="4">The sequence shown here is derived from an EMBL/GenBank/DDBJ whole genome shotgun (WGS) entry which is preliminary data.</text>
</comment>
<evidence type="ECO:0000313" key="4">
    <source>
        <dbReference type="EMBL" id="KAK3335568.1"/>
    </source>
</evidence>
<evidence type="ECO:0000256" key="1">
    <source>
        <dbReference type="SAM" id="MobiDB-lite"/>
    </source>
</evidence>
<name>A0AAE0ML07_9PEZI</name>
<accession>A0AAE0ML07</accession>
<protein>
    <submittedName>
        <fullName evidence="4">Uncharacterized protein</fullName>
    </submittedName>
</protein>
<dbReference type="Proteomes" id="UP001286456">
    <property type="component" value="Unassembled WGS sequence"/>
</dbReference>
<feature type="signal peptide" evidence="3">
    <location>
        <begin position="1"/>
        <end position="30"/>
    </location>
</feature>
<dbReference type="AlphaFoldDB" id="A0AAE0ML07"/>
<sequence>MRIRQTTIPDSGLLVPLCLVLTGLAHFAVANPYPRDELQRAGYGYLVPRQCAQPCGYGNRYCCSAGSTCYTSADIAGCSVGGAGGGYAFYTTTWTLTETFTSTFSSIWPAATGIAGQNCIPPEGSGQIACGSICCASWQFCANAGQCMANGVGGGSAFPSGVSSGGQSITTGFIAPYRPTSVATETTGTFASSTATSTGIVVGGTASSSLSPGAIAGIVIGSLAGVALLLLLCACCVVRGLWHGVMALLGLGGARRKKGETVVVEEERYTRRGSTHSRRDAHGSWYAGGGRPSTVSGRKEKKSSGTGLLGLGAALGTLWLLLGLRKKDKKKSKPVRARSDISSNYYSDSYTAESPSSLSSDRRTRRSRQSRTSRVTRTTRVSRAPSAARSPLRSPPR</sequence>
<feature type="region of interest" description="Disordered" evidence="1">
    <location>
        <begin position="267"/>
        <end position="304"/>
    </location>
</feature>
<keyword evidence="5" id="KW-1185">Reference proteome</keyword>
<feature type="region of interest" description="Disordered" evidence="1">
    <location>
        <begin position="346"/>
        <end position="397"/>
    </location>
</feature>
<keyword evidence="3" id="KW-0732">Signal</keyword>
<proteinExistence type="predicted"/>
<gene>
    <name evidence="4" type="ORF">B0T19DRAFT_12053</name>
</gene>
<keyword evidence="2" id="KW-0472">Membrane</keyword>
<keyword evidence="2" id="KW-0812">Transmembrane</keyword>
<feature type="chain" id="PRO_5042063293" evidence="3">
    <location>
        <begin position="31"/>
        <end position="397"/>
    </location>
</feature>
<reference evidence="4" key="2">
    <citation type="submission" date="2023-06" db="EMBL/GenBank/DDBJ databases">
        <authorList>
            <consortium name="Lawrence Berkeley National Laboratory"/>
            <person name="Haridas S."/>
            <person name="Hensen N."/>
            <person name="Bonometti L."/>
            <person name="Westerberg I."/>
            <person name="Brannstrom I.O."/>
            <person name="Guillou S."/>
            <person name="Cros-Aarteil S."/>
            <person name="Calhoun S."/>
            <person name="Kuo A."/>
            <person name="Mondo S."/>
            <person name="Pangilinan J."/>
            <person name="Riley R."/>
            <person name="Labutti K."/>
            <person name="Andreopoulos B."/>
            <person name="Lipzen A."/>
            <person name="Chen C."/>
            <person name="Yanf M."/>
            <person name="Daum C."/>
            <person name="Ng V."/>
            <person name="Clum A."/>
            <person name="Steindorff A."/>
            <person name="Ohm R."/>
            <person name="Martin F."/>
            <person name="Silar P."/>
            <person name="Natvig D."/>
            <person name="Lalanne C."/>
            <person name="Gautier V."/>
            <person name="Ament-Velasquez S.L."/>
            <person name="Kruys A."/>
            <person name="Hutchinson M.I."/>
            <person name="Powell A.J."/>
            <person name="Barry K."/>
            <person name="Miller A.N."/>
            <person name="Grigoriev I.V."/>
            <person name="Debuchy R."/>
            <person name="Gladieux P."/>
            <person name="Thoren M.H."/>
            <person name="Johannesson H."/>
        </authorList>
    </citation>
    <scope>NUCLEOTIDE SEQUENCE</scope>
    <source>
        <strain evidence="4">SMH4131-1</strain>
    </source>
</reference>
<reference evidence="4" key="1">
    <citation type="journal article" date="2023" name="Mol. Phylogenet. Evol.">
        <title>Genome-scale phylogeny and comparative genomics of the fungal order Sordariales.</title>
        <authorList>
            <person name="Hensen N."/>
            <person name="Bonometti L."/>
            <person name="Westerberg I."/>
            <person name="Brannstrom I.O."/>
            <person name="Guillou S."/>
            <person name="Cros-Aarteil S."/>
            <person name="Calhoun S."/>
            <person name="Haridas S."/>
            <person name="Kuo A."/>
            <person name="Mondo S."/>
            <person name="Pangilinan J."/>
            <person name="Riley R."/>
            <person name="LaButti K."/>
            <person name="Andreopoulos B."/>
            <person name="Lipzen A."/>
            <person name="Chen C."/>
            <person name="Yan M."/>
            <person name="Daum C."/>
            <person name="Ng V."/>
            <person name="Clum A."/>
            <person name="Steindorff A."/>
            <person name="Ohm R.A."/>
            <person name="Martin F."/>
            <person name="Silar P."/>
            <person name="Natvig D.O."/>
            <person name="Lalanne C."/>
            <person name="Gautier V."/>
            <person name="Ament-Velasquez S.L."/>
            <person name="Kruys A."/>
            <person name="Hutchinson M.I."/>
            <person name="Powell A.J."/>
            <person name="Barry K."/>
            <person name="Miller A.N."/>
            <person name="Grigoriev I.V."/>
            <person name="Debuchy R."/>
            <person name="Gladieux P."/>
            <person name="Hiltunen Thoren M."/>
            <person name="Johannesson H."/>
        </authorList>
    </citation>
    <scope>NUCLEOTIDE SEQUENCE</scope>
    <source>
        <strain evidence="4">SMH4131-1</strain>
    </source>
</reference>
<evidence type="ECO:0000256" key="3">
    <source>
        <dbReference type="SAM" id="SignalP"/>
    </source>
</evidence>
<feature type="transmembrane region" description="Helical" evidence="2">
    <location>
        <begin position="214"/>
        <end position="238"/>
    </location>
</feature>